<dbReference type="EMBL" id="JBHRYQ010000001">
    <property type="protein sequence ID" value="MFC3811528.1"/>
    <property type="molecule type" value="Genomic_DNA"/>
</dbReference>
<feature type="domain" description="DUF7088" evidence="3">
    <location>
        <begin position="33"/>
        <end position="144"/>
    </location>
</feature>
<evidence type="ECO:0000259" key="2">
    <source>
        <dbReference type="Pfam" id="PF09822"/>
    </source>
</evidence>
<accession>A0ABV7YZY5</accession>
<dbReference type="InterPro" id="IPR055396">
    <property type="entry name" value="DUF7088"/>
</dbReference>
<evidence type="ECO:0000259" key="3">
    <source>
        <dbReference type="Pfam" id="PF23357"/>
    </source>
</evidence>
<proteinExistence type="predicted"/>
<organism evidence="4 5">
    <name type="scientific">Lacihabitans lacunae</name>
    <dbReference type="NCBI Taxonomy" id="1028214"/>
    <lineage>
        <taxon>Bacteria</taxon>
        <taxon>Pseudomonadati</taxon>
        <taxon>Bacteroidota</taxon>
        <taxon>Cytophagia</taxon>
        <taxon>Cytophagales</taxon>
        <taxon>Leadbetterellaceae</taxon>
        <taxon>Lacihabitans</taxon>
    </lineage>
</organism>
<feature type="transmembrane region" description="Helical" evidence="1">
    <location>
        <begin position="9"/>
        <end position="27"/>
    </location>
</feature>
<dbReference type="Pfam" id="PF09822">
    <property type="entry name" value="ABC_transp_aux"/>
    <property type="match status" value="1"/>
</dbReference>
<dbReference type="NCBIfam" id="TIGR03521">
    <property type="entry name" value="GldG"/>
    <property type="match status" value="1"/>
</dbReference>
<reference evidence="5" key="1">
    <citation type="journal article" date="2019" name="Int. J. Syst. Evol. Microbiol.">
        <title>The Global Catalogue of Microorganisms (GCM) 10K type strain sequencing project: providing services to taxonomists for standard genome sequencing and annotation.</title>
        <authorList>
            <consortium name="The Broad Institute Genomics Platform"/>
            <consortium name="The Broad Institute Genome Sequencing Center for Infectious Disease"/>
            <person name="Wu L."/>
            <person name="Ma J."/>
        </authorList>
    </citation>
    <scope>NUCLEOTIDE SEQUENCE [LARGE SCALE GENOMIC DNA]</scope>
    <source>
        <strain evidence="5">CECT 7956</strain>
    </source>
</reference>
<dbReference type="Pfam" id="PF23357">
    <property type="entry name" value="DUF7088"/>
    <property type="match status" value="1"/>
</dbReference>
<dbReference type="InterPro" id="IPR019196">
    <property type="entry name" value="ABC_transp_unknown"/>
</dbReference>
<evidence type="ECO:0000256" key="1">
    <source>
        <dbReference type="SAM" id="Phobius"/>
    </source>
</evidence>
<feature type="transmembrane region" description="Helical" evidence="1">
    <location>
        <begin position="520"/>
        <end position="542"/>
    </location>
</feature>
<dbReference type="InterPro" id="IPR019863">
    <property type="entry name" value="Motility-assoc_ABC-rel_GldG"/>
</dbReference>
<comment type="caution">
    <text evidence="4">The sequence shown here is derived from an EMBL/GenBank/DDBJ whole genome shotgun (WGS) entry which is preliminary data.</text>
</comment>
<name>A0ABV7YZY5_9BACT</name>
<protein>
    <submittedName>
        <fullName evidence="4">Gliding motility-associated ABC transporter substrate-binding protein GldG</fullName>
    </submittedName>
</protein>
<gene>
    <name evidence="4" type="primary">gldG</name>
    <name evidence="4" type="ORF">ACFOOI_12755</name>
</gene>
<keyword evidence="1" id="KW-0472">Membrane</keyword>
<dbReference type="RefSeq" id="WP_379838366.1">
    <property type="nucleotide sequence ID" value="NZ_JBHRYQ010000001.1"/>
</dbReference>
<feature type="domain" description="ABC-type uncharacterised transport system" evidence="2">
    <location>
        <begin position="190"/>
        <end position="484"/>
    </location>
</feature>
<dbReference type="Proteomes" id="UP001595616">
    <property type="component" value="Unassembled WGS sequence"/>
</dbReference>
<sequence>MPNNLKKNFSITLLVLAVNLISVYFFFRIDLTQDKKYSLSEATENMLQNLSGPVQVNVYLDGDDLPGGFERLKKAIEETLVEFKIEGGKNLNYQFINPYAQSTEEKRNALFKELIDKGMQPTNIYENVGGKKSENLIFPYATVSYEDKEKVVLLLKSNQAADAQTKLNQAYENVEYTLASTIKKLTNTEKKKIGLLTEFTSLKPINFAGLITSLQENYDLFIINATQSPTFEGLDALILPKPDRTIDDSTKFKIDQYIMSGGKALFFVDGLNVDTMGLEGSFAKPLDINMDDMFFKYGLRINKNIIKDGLNAAVIPLVVGNMGDRPNIQPVPFRYFPLINNFGDSPITKNLDMVYAKFSADIDVVNKNDGLVKTPLLKTSEYTKVLNAPALITYNEARSDTDQAEYNKGVKTIAYLVSGEFSSLFANSFSSSGILKKSPQTQIMVCSDGDIIVNEVDKKSGNPFPLGFDKLSQHQFGNQDFVMNTIDYMLNENGLIASKNKSVEIRPLDKLKTRDERNKWQLINTILPLSLLALIGFVRFYIIRKKYSLK</sequence>
<keyword evidence="1" id="KW-1133">Transmembrane helix</keyword>
<evidence type="ECO:0000313" key="4">
    <source>
        <dbReference type="EMBL" id="MFC3811528.1"/>
    </source>
</evidence>
<evidence type="ECO:0000313" key="5">
    <source>
        <dbReference type="Proteomes" id="UP001595616"/>
    </source>
</evidence>
<keyword evidence="5" id="KW-1185">Reference proteome</keyword>
<keyword evidence="1" id="KW-0812">Transmembrane</keyword>